<feature type="domain" description="Dynein heavy chain AAA module D4" evidence="31">
    <location>
        <begin position="2785"/>
        <end position="3063"/>
    </location>
</feature>
<evidence type="ECO:0000259" key="27">
    <source>
        <dbReference type="Pfam" id="PF08385"/>
    </source>
</evidence>
<feature type="coiled-coil region" evidence="24">
    <location>
        <begin position="3085"/>
        <end position="3112"/>
    </location>
</feature>
<evidence type="ECO:0000256" key="10">
    <source>
        <dbReference type="ARBA" id="ARBA00023017"/>
    </source>
</evidence>
<evidence type="ECO:0000256" key="19">
    <source>
        <dbReference type="ARBA" id="ARBA00064223"/>
    </source>
</evidence>
<evidence type="ECO:0000256" key="7">
    <source>
        <dbReference type="ARBA" id="ARBA00022803"/>
    </source>
</evidence>
<dbReference type="FunFam" id="1.10.8.1220:FF:000001">
    <property type="entry name" value="Dynein axonemal heavy chain 5"/>
    <property type="match status" value="1"/>
</dbReference>
<dbReference type="InterPro" id="IPR043160">
    <property type="entry name" value="Dynein_C_barrel"/>
</dbReference>
<dbReference type="InterPro" id="IPR041466">
    <property type="entry name" value="Dynein_AAA5_ext"/>
</dbReference>
<dbReference type="SUPFAM" id="SSF52540">
    <property type="entry name" value="P-loop containing nucleoside triphosphate hydrolases"/>
    <property type="match status" value="4"/>
</dbReference>
<dbReference type="Gene3D" id="1.20.920.30">
    <property type="match status" value="1"/>
</dbReference>
<dbReference type="Pfam" id="PF08393">
    <property type="entry name" value="DHC_N2"/>
    <property type="match status" value="1"/>
</dbReference>
<dbReference type="PANTHER" id="PTHR22878">
    <property type="entry name" value="DYNEIN HEAVY CHAIN 6, AXONEMAL-LIKE-RELATED"/>
    <property type="match status" value="1"/>
</dbReference>
<evidence type="ECO:0000259" key="29">
    <source>
        <dbReference type="Pfam" id="PF12774"/>
    </source>
</evidence>
<dbReference type="InterPro" id="IPR004273">
    <property type="entry name" value="Dynein_heavy_D6_P-loop"/>
</dbReference>
<dbReference type="InterPro" id="IPR026983">
    <property type="entry name" value="DHC"/>
</dbReference>
<evidence type="ECO:0000313" key="39">
    <source>
        <dbReference type="Proteomes" id="UP000594454"/>
    </source>
</evidence>
<keyword evidence="7" id="KW-0802">TPR repeat</keyword>
<evidence type="ECO:0000256" key="16">
    <source>
        <dbReference type="ARBA" id="ARBA00053635"/>
    </source>
</evidence>
<dbReference type="InParanoid" id="A0A7R8YN86"/>
<evidence type="ECO:0000256" key="11">
    <source>
        <dbReference type="ARBA" id="ARBA00023054"/>
    </source>
</evidence>
<sequence length="4491" mass="516639">MADGGGDHLSPISSVTQSDEEENVVEELVIQTPEIPTVSYSGEDLDKLVSFVQRMTVLFALDHRDWSEQTVSVIKSWLLDVQCLMLTVFYDGNTLTACLTFPLSPVQDLVYFLREPNQVFTVDGFHDEVIFGTIHEDIDGSLLGVLEKVYAPIFFQYGEWSENVKSHLCSCLHDFLSFLTGLHYKLSGMTILYVPNEGHGLAVEAAIKDREMIKRLETVAVHWASQIRTCLSDKKQLVPYELLCPFDEFDFWLYRYEVLQGLNSQLNHADLLRIIHMLTQAQSVYIKQILELTQECTKEMNEARSNINYLQLLVKPCKNLDDCESPAKVPHVIPEIIHTFRYIWLKSEFYNTKESIAGLFRALSNQIIIYCRNKVNISHVLGGNPRFGIKMADMSIDCCLSYKAIYDIMSKQHAEKNPAVGWDLDNATIFNHVDAFIKRLEDLIDICESMIVFGRMDETEEIQKPLFGGNRGQEFERTIEEVENIFNDGLGNLEGNSKEVILDVHNKQWYQDLDKYRKMVQDIEEIVENLISNVFLSVCNVEEGIEALATLYYFSYRRTLRPAYIRKTSEVWNMFITEITDTNKRMLEQAKDRASWLPKHASKAITLKINLDRITHLMNRFKAAKWMPDVSQAKSAIIEYETMQTSFTKNIQKVYEKWIDDIGYEFLSKLDRPLMIRSKTHQGLLECNIDRSLLEICEEARYFEMLGFTIPVNVNQVYSKYKTIKLVYESVMTVVLDYNKILDALSPQERKLFKALIMTCDKKIAPGLSKLTWGGELSDAYIAECVKYTGSLQSFVDLYKAANNGIAGICEKICDTPVLKFTMNSLVELKDLIKHLEKYRNEATVKLMEHYNTVIDFIVAVYRGFETNIRFMAKEWYDYIVKFDSMMQEALVMCAKNSLQSIYSALHGDGSVGPSPILSMTVDIEDKKIIFKPEIQEITTVLGGLLDSIVEAISYFPRITEKLFPDLEEKEDPYHSIIKNDSECLKIQECILDEVRHNERELMYYLDTWLNFRSIWEVNKDEFMAKYEEADTPAETFDANIGRYSEVANQVSMQEAISTVYFIVVNSNNLKNSILMHIDDWQKRHTELLRKKAKEKIGDIYEYMKVNSELILTVPKTIEDMKKSVMLFERLTEEAPIKEAEFPSILEHFVTLDKYEVLISAKMRGMVANLHNEWKDYLKKLKEAEDMLGNSKDDFKLSLLRQADVLKEVSKSLLEDFLAKAPTSPQTSCTTALSILKDYRRQMIELYDAEGTIISNLSVFHINQPENMDLRKLDKEMKILDEIWDLVYQWETSWQEYKTGNFWEIILDDMENFAITLYRKLNRLCKQYKDRKWDILEYTRKQVDGFRRTLPLILALKNPAMRSRHWDRVRNLVKMDFDENSAEFNLESIIVMDFQAYSDDIQDISNAATMELQIENGIKNIADTWETMAIEIVPFKGGVYRIKSVEDCFQALEENVVQISTMKATRFVEPFAKEVDYWEKTLSYIMETLEQALIVQRQWLYLENIFAGEDIKKQLPEENARFDNVTFQWKKITYGMFSAETALKATHLKPPNYLLDKLNVLADQLEFIQRALEVYLEKKRQIFPRFYFISNDDLLEILGNSKKPDLIQTHLKKLFDNLYKIKLDKIVSKKIRWESSGMFSDDGEYVEFVQTLHIDGPSEIWLNDLESEMRTTLRDKLRLTRNSLKKLLSKRDKWLAMWPGQMCLTSSQIQWTSDCTRSLMLCKMVDEKKPLKKLKKKQNQVLAKLSEMSRKEQPKQIRLKVNTLITIEIHGRDVIERMYKLNCKDTSHFEWFSQLRFYWDREHDNCVIRQTNTENYYGYEYTGNSGRLVITPLTDRCYITLTTALHLNRGGSPKGPAGTGKTETVKDLGKALGMWVIVTNCSEGLDYKSIGKNFSGLAQTGCWGCFDEFNRINVEVLSVVAQQILSILSALAQKLTMMNFEGELISIKPTVGLFITMNPGYAGRTELPDNLKSMFRPISMIVPDNVIIAENLLFSDGFQNTKSLARKVFTLYELAKQQLSKQCHYDFGLRSMVALLRYAGLKRRQLASSNEEEVVYLAMKDMNMARLTANDLPLFIGIMSDIFPGVTVPSVDYQEFKTSIEEELLANNLQTITSAVSKVIELYETKNSRHSVMVLGDTGTAKSTTWAALQGAFARMKKLGISGWTDAVVYPINPKALNLGELYGEYNLGTGEWLDGVLSAIMRTICADESPTQKWMLFDGPVDAVWIENMNSVMDDNKVLTLVNSERITMPAQVSLLFEVADLSVASPATVSRCGMVYHDYHDWGWRPYVRSWLQKQHPKEYAEQVSGHFYRYLDKILEFKRHNCKETVPTNELNCVMSLCRLLDCLATKENGITVENEDLLETMSKLWFLFCLIWSICATVDEEGRLKIDAYIREMEGVFPIKDTVYDYYVDPKQRALVPWEDKLSDNWRYNKEAPFYKIIVPTVDTVRYEFLVSKLLAQQYPVMLVGPVGTGKSSTAVSVTDVLDREKYSLLALNMSAQTTANNLQESIESRTEKRTKGVFVPIGGKTMICFMDDFNMPAKDTYGSQPPLELIRQWIDYAFWYDRKNQKRVYIKQMLLMVAMGPPGGGRQSISSRTMSRFSVINMTFPTESTITRIFGTMLKQKLSDFPEESKQLWKQLTSATLELYTSVSSKMLPTPAKIHYLFNLRDISRVFQGLLRSHNEYHMSRIVMLRLWLHECFRVFSDRLVDHNDLGWFQQTINDILGRTFDTTFVTLCPNKSAPIFGDFISSYGYYEDLVNMDVLRNYMQTQLEDYNNSPGVARINLVFFREAIEHITRIVRVVSQPRGNMLMIAIGGSGRQVLSKLAAYIVELNTFQIEVTKKYQTSEFREDLKTLYKICGVKNRPTSFLFTGEQVVESSFLEIMNNMLSTGEINLFKPDEFEEIKTEIEPRAKKNRIHLTTDALYSFFMETVRTNLHLIICLSPVGANFRVQIRQYPALINCTTTNWLRDWPQEALLEVAQKFLSGCKLDAAIVEEEKQKSGRDSLIKSTEEKLQEGVANVCSIIHSSVVNMADIMLNEMKRHYYVTPVNYLELVSGFQEMLERKRAEVSKNANTLRSGLSKIQDTQDKVATMSDELKVSQEQVIELQAECEEFLVVIQAQTAEVDTKRQEVEAKAKVIEVEKIAAIAMAEQAQEELNKTLPAFEAAIKALDSLNKRDLTELKSYGRPSYKIEKIVEAVMILLGKDTSWTEARKVLGEQNFLNDLKNFDKDNISDKTLKRIAPYTQNPELEPEKVEEFSLACKSFSIWIRAIENYAKVYRVVAPKKAAVDEAMASLQAKEKLLQEAESELAELDAELSKLKADFNEKTALQDELKAKAENLRLKVERAVLLVESLAGNRERWIRTVSQLDVSFGKLVGDCLLSAAFVCYVGPFDTKYREELLEMWRKEIITYEIPNSEEEFDIMTFLCDAVTIREWNIQGLPSDDFSTENGILVTEGARWPLVIDPQTQAQGWIKNLEKKDLKIIDFGQTDYIKTLESALQFGKPVLLQNVAETLDPALNPILKKAIIFQAGQQLIKFNDKMISYNSAFRFYITTKLSNPHYPPEISTKTTLVNFAIKESGLQAQLLGIIVRKERPVLEEQKDNLVMNIAKNRRTLINLDNEILRLLNESRGSILDDDELFTTLQISRRTAVAVAESLSSAEVTEMEIDQARQGYQPAAHRAAILFFVLMDMSRIDPMYQFSLNAYVLLFTQSIERSLKNPNLAERILNLNEFHTFSVYKNTCRGLFERHKLLFSCHMCAKIMEAADKLNLAEYDFLLKGGIVLDRQGQSPNPWPQWISESAWDNITELDKVPGFHGIIDSFEQYPREWREWYSSPTPENVPLIGEWKDVCNDFQKMLIVRCLRPDRMTFCMTTFIINILGPKFVEPPMLDLKAVVSESLPQTPLIFVLSPGVDPTSALIQLAEANNMSSKLHSLSLGQGQAPIATKILIQGAKEGNWVFLANCHLSLSWMPQLDKIVETLQSGKVHRKFRLWLSSSPHPEFPISILQAGIKMTTEPPSGIKANMKRLYNIITEEQFNRCEAKDKYKRLLFALCFFHTILLERKKFQQLGWNVIYGFNDSDFEVSENLLTLYLNEYKETPWDALKYLIAGVNYGGHVTDDWDRRLLTSYINQFFNDNTLQVQNYKLSSLTTYYIPREGTLQSYADYIQLLPNFDKPEAFGQHPNADIASQITETTALFETLVSLQGQSAAAQGESKEEKILQLAQDIETKIPDPIDYENTSKLIGPYKQPLDVVLLQEIERYNNLLVNIKQGLTDLQKGIKGLVVMSTELEDMYNAMYEGKVPSAWLKTYASLKPLGSWARDLVERISHFSLWAKTVRPPTLFWLAAYTFPTGFLTAVLQTSARITKTAIDELSWEFTVLIEDESTIHRPPQEGGVYIRGFYLEGAGWHRKNQCLQQPQIMELICPMPVIQFKPVENLRKRTRGMYQCPTYYYSVRAGSFVIAVDLKAGVEDADFWIRRGTALLLSLAT</sequence>
<dbReference type="InterPro" id="IPR056759">
    <property type="entry name" value="DYH2-5-8_CC"/>
</dbReference>
<evidence type="ECO:0000256" key="25">
    <source>
        <dbReference type="SAM" id="MobiDB-lite"/>
    </source>
</evidence>
<accession>A0A7R8YN86</accession>
<feature type="domain" description="Dynein heavy chain AAA 5 extension" evidence="33">
    <location>
        <begin position="2308"/>
        <end position="2424"/>
    </location>
</feature>
<feature type="domain" description="Dynein heavy chain 3 AAA+ lid" evidence="34">
    <location>
        <begin position="2643"/>
        <end position="2732"/>
    </location>
</feature>
<dbReference type="Pfam" id="PF25007">
    <property type="entry name" value="DYH2-5-8_CC"/>
    <property type="match status" value="1"/>
</dbReference>
<dbReference type="Proteomes" id="UP000594454">
    <property type="component" value="Chromosome 1"/>
</dbReference>
<keyword evidence="15" id="KW-0966">Cell projection</keyword>
<dbReference type="Gene3D" id="1.20.1270.280">
    <property type="match status" value="1"/>
</dbReference>
<evidence type="ECO:0000259" key="31">
    <source>
        <dbReference type="Pfam" id="PF12780"/>
    </source>
</evidence>
<evidence type="ECO:0000259" key="37">
    <source>
        <dbReference type="Pfam" id="PF25007"/>
    </source>
</evidence>
<keyword evidence="10" id="KW-0243">Dynein</keyword>
<dbReference type="Pfam" id="PF18198">
    <property type="entry name" value="AAA_lid_11"/>
    <property type="match status" value="1"/>
</dbReference>
<feature type="domain" description="Dynein heavy chain linker" evidence="28">
    <location>
        <begin position="1270"/>
        <end position="1678"/>
    </location>
</feature>
<dbReference type="InterPro" id="IPR041589">
    <property type="entry name" value="DNAH3_AAA_lid_1"/>
</dbReference>
<dbReference type="Gene3D" id="1.10.472.130">
    <property type="match status" value="1"/>
</dbReference>
<feature type="domain" description="Dynein heavy chain tail" evidence="27">
    <location>
        <begin position="213"/>
        <end position="781"/>
    </location>
</feature>
<feature type="domain" description="Dynein heavy chain ATP-binding dynein motor region" evidence="32">
    <location>
        <begin position="3436"/>
        <end position="3654"/>
    </location>
</feature>
<comment type="function">
    <text evidence="17">Force generating protein of eukaryotic cilia and flagella. Produces force towards the minus ends of microtubules. Dynein has ATPase activity; the force-producing power stroke is thought to occur on release of ADP. Required for assembly of the I1 inner arm complex and its targeting to the appropriate axoneme location. Also required for phototaxis.</text>
</comment>
<dbReference type="Pfam" id="PF08385">
    <property type="entry name" value="DHC_N1"/>
    <property type="match status" value="1"/>
</dbReference>
<evidence type="ECO:0000259" key="26">
    <source>
        <dbReference type="Pfam" id="PF03028"/>
    </source>
</evidence>
<feature type="region of interest" description="Disordered" evidence="25">
    <location>
        <begin position="1"/>
        <end position="21"/>
    </location>
</feature>
<evidence type="ECO:0000256" key="13">
    <source>
        <dbReference type="ARBA" id="ARBA00023175"/>
    </source>
</evidence>
<dbReference type="GO" id="GO:0045505">
    <property type="term" value="F:dynein intermediate chain binding"/>
    <property type="evidence" value="ECO:0007669"/>
    <property type="project" value="InterPro"/>
</dbReference>
<evidence type="ECO:0000256" key="2">
    <source>
        <dbReference type="ARBA" id="ARBA00008887"/>
    </source>
</evidence>
<comment type="subunit">
    <text evidence="19">Part of the axonemal inner dynein arm complex that consists of at least two heavy chains and a number of intermediate and light chains. Interacts with DNAI4.</text>
</comment>
<dbReference type="GO" id="GO:0005874">
    <property type="term" value="C:microtubule"/>
    <property type="evidence" value="ECO:0007669"/>
    <property type="project" value="UniProtKB-KW"/>
</dbReference>
<comment type="subunit">
    <text evidence="18">The I1 inner arm complex (also known as the f dynein complex) is a two-headed isoform composed of two heavy chains (1-alpha and 1-beta), three intermediate chains and three light chains. I1 occupies a specific position proximal to the first radial spoke and repeats every 96 nm along the length of the axoneme.</text>
</comment>
<dbReference type="FunFam" id="3.40.50.300:FF:000049">
    <property type="entry name" value="Dynein, axonemal, heavy chain 5"/>
    <property type="match status" value="1"/>
</dbReference>
<keyword evidence="3" id="KW-0963">Cytoplasm</keyword>
<dbReference type="FunFam" id="3.10.490.20:FF:000008">
    <property type="entry name" value="dynein heavy chain 2, axonemal"/>
    <property type="match status" value="1"/>
</dbReference>
<dbReference type="Pfam" id="PF03028">
    <property type="entry name" value="Dynein_heavy"/>
    <property type="match status" value="1"/>
</dbReference>
<dbReference type="GO" id="GO:0097729">
    <property type="term" value="C:9+2 motile cilium"/>
    <property type="evidence" value="ECO:0007669"/>
    <property type="project" value="UniProtKB-ARBA"/>
</dbReference>
<dbReference type="FunFam" id="1.10.472.130:FF:000003">
    <property type="entry name" value="Dynein, axonemal, heavy chain 2"/>
    <property type="match status" value="1"/>
</dbReference>
<dbReference type="GO" id="GO:0005524">
    <property type="term" value="F:ATP binding"/>
    <property type="evidence" value="ECO:0007669"/>
    <property type="project" value="UniProtKB-KW"/>
</dbReference>
<dbReference type="InterPro" id="IPR041658">
    <property type="entry name" value="AAA_lid_11"/>
</dbReference>
<dbReference type="FunFam" id="1.10.8.720:FF:000008">
    <property type="entry name" value="Dynein axonemal heavy chain 2"/>
    <property type="match status" value="1"/>
</dbReference>
<dbReference type="Gene3D" id="3.20.180.20">
    <property type="entry name" value="Dynein heavy chain, N-terminal domain 2"/>
    <property type="match status" value="1"/>
</dbReference>
<dbReference type="GO" id="GO:0060294">
    <property type="term" value="P:cilium movement involved in cell motility"/>
    <property type="evidence" value="ECO:0007669"/>
    <property type="project" value="UniProtKB-ARBA"/>
</dbReference>
<evidence type="ECO:0000259" key="36">
    <source>
        <dbReference type="Pfam" id="PF18199"/>
    </source>
</evidence>
<dbReference type="FunFam" id="1.10.8.710:FF:000001">
    <property type="entry name" value="Dynein axonemal heavy chain 2"/>
    <property type="match status" value="1"/>
</dbReference>
<evidence type="ECO:0000259" key="30">
    <source>
        <dbReference type="Pfam" id="PF12777"/>
    </source>
</evidence>
<keyword evidence="5" id="KW-0677">Repeat</keyword>
<keyword evidence="6" id="KW-0547">Nucleotide-binding</keyword>
<dbReference type="Gene3D" id="1.20.140.100">
    <property type="entry name" value="Dynein heavy chain, N-terminal domain 2"/>
    <property type="match status" value="1"/>
</dbReference>
<evidence type="ECO:0000256" key="18">
    <source>
        <dbReference type="ARBA" id="ARBA00063032"/>
    </source>
</evidence>
<dbReference type="Gene3D" id="6.10.140.1060">
    <property type="match status" value="1"/>
</dbReference>
<dbReference type="Pfam" id="PF12775">
    <property type="entry name" value="AAA_7"/>
    <property type="match status" value="1"/>
</dbReference>
<dbReference type="FunFam" id="3.40.50.300:FF:000044">
    <property type="entry name" value="Dynein heavy chain 5, axonemal"/>
    <property type="match status" value="1"/>
</dbReference>
<dbReference type="GO" id="GO:0036159">
    <property type="term" value="P:inner dynein arm assembly"/>
    <property type="evidence" value="ECO:0007669"/>
    <property type="project" value="UniProtKB-ARBA"/>
</dbReference>
<keyword evidence="9" id="KW-0282">Flagellum</keyword>
<gene>
    <name evidence="38" type="ORF">HERILL_LOCUS2634</name>
</gene>
<dbReference type="InterPro" id="IPR013594">
    <property type="entry name" value="Dynein_heavy_tail"/>
</dbReference>
<dbReference type="InterPro" id="IPR042219">
    <property type="entry name" value="AAA_lid_11_sf"/>
</dbReference>
<evidence type="ECO:0000259" key="34">
    <source>
        <dbReference type="Pfam" id="PF17857"/>
    </source>
</evidence>
<dbReference type="Pfam" id="PF17852">
    <property type="entry name" value="Dynein_AAA_lid"/>
    <property type="match status" value="1"/>
</dbReference>
<dbReference type="FunFam" id="1.20.920.20:FF:000001">
    <property type="entry name" value="dynein heavy chain 2, axonemal"/>
    <property type="match status" value="1"/>
</dbReference>
<dbReference type="InterPro" id="IPR027417">
    <property type="entry name" value="P-loop_NTPase"/>
</dbReference>
<dbReference type="InterPro" id="IPR043157">
    <property type="entry name" value="Dynein_AAA1S"/>
</dbReference>
<keyword evidence="4" id="KW-0493">Microtubule</keyword>
<dbReference type="FunFam" id="1.20.920.30:FF:000005">
    <property type="entry name" value="Dynein, axonemal, heavy chain 2"/>
    <property type="match status" value="1"/>
</dbReference>
<feature type="domain" description="Dynein heavy chain hydrolytic ATP-binding dynein motor region" evidence="29">
    <location>
        <begin position="1817"/>
        <end position="2143"/>
    </location>
</feature>
<dbReference type="Pfam" id="PF18199">
    <property type="entry name" value="Dynein_C"/>
    <property type="match status" value="1"/>
</dbReference>
<dbReference type="Gene3D" id="1.10.287.2620">
    <property type="match status" value="1"/>
</dbReference>
<dbReference type="OrthoDB" id="447173at2759"/>
<keyword evidence="14" id="KW-0206">Cytoskeleton</keyword>
<dbReference type="InterPro" id="IPR035699">
    <property type="entry name" value="AAA_6"/>
</dbReference>
<evidence type="ECO:0000256" key="6">
    <source>
        <dbReference type="ARBA" id="ARBA00022741"/>
    </source>
</evidence>
<dbReference type="Pfam" id="PF12774">
    <property type="entry name" value="AAA_6"/>
    <property type="match status" value="1"/>
</dbReference>
<keyword evidence="39" id="KW-1185">Reference proteome</keyword>
<dbReference type="InterPro" id="IPR035706">
    <property type="entry name" value="AAA_9"/>
</dbReference>
<dbReference type="EMBL" id="LR899009">
    <property type="protein sequence ID" value="CAD7079416.1"/>
    <property type="molecule type" value="Genomic_DNA"/>
</dbReference>
<dbReference type="FunCoup" id="A0A7R8YN86">
    <property type="interactions" value="93"/>
</dbReference>
<comment type="function">
    <text evidence="16">As part of the axonemal inner dynein arm complex plays a central role in ciliary beat. Expressed in sperm flagellum, it is required for sperm motility. Dyneins are microtubule-based molecular motors possessing ATPase activities that can convert the chemical energy of ATP into relative sliding between adjacent microtubule doublets to generate ciliary bending.</text>
</comment>
<evidence type="ECO:0000256" key="1">
    <source>
        <dbReference type="ARBA" id="ARBA00004611"/>
    </source>
</evidence>
<organism evidence="38 39">
    <name type="scientific">Hermetia illucens</name>
    <name type="common">Black soldier fly</name>
    <dbReference type="NCBI Taxonomy" id="343691"/>
    <lineage>
        <taxon>Eukaryota</taxon>
        <taxon>Metazoa</taxon>
        <taxon>Ecdysozoa</taxon>
        <taxon>Arthropoda</taxon>
        <taxon>Hexapoda</taxon>
        <taxon>Insecta</taxon>
        <taxon>Pterygota</taxon>
        <taxon>Neoptera</taxon>
        <taxon>Endopterygota</taxon>
        <taxon>Diptera</taxon>
        <taxon>Brachycera</taxon>
        <taxon>Stratiomyomorpha</taxon>
        <taxon>Stratiomyidae</taxon>
        <taxon>Hermetiinae</taxon>
        <taxon>Hermetia</taxon>
    </lineage>
</organism>
<dbReference type="Pfam" id="PF12780">
    <property type="entry name" value="AAA_8"/>
    <property type="match status" value="1"/>
</dbReference>
<dbReference type="OMA" id="ILKNDMQ"/>
<evidence type="ECO:0000259" key="33">
    <source>
        <dbReference type="Pfam" id="PF17852"/>
    </source>
</evidence>
<proteinExistence type="inferred from homology"/>
<dbReference type="Pfam" id="PF12777">
    <property type="entry name" value="MT"/>
    <property type="match status" value="1"/>
</dbReference>
<keyword evidence="13" id="KW-0505">Motor protein</keyword>
<dbReference type="GO" id="GO:0036156">
    <property type="term" value="C:inner dynein arm"/>
    <property type="evidence" value="ECO:0007669"/>
    <property type="project" value="UniProtKB-ARBA"/>
</dbReference>
<dbReference type="GO" id="GO:0051959">
    <property type="term" value="F:dynein light intermediate chain binding"/>
    <property type="evidence" value="ECO:0007669"/>
    <property type="project" value="InterPro"/>
</dbReference>
<evidence type="ECO:0000256" key="3">
    <source>
        <dbReference type="ARBA" id="ARBA00022490"/>
    </source>
</evidence>
<evidence type="ECO:0000256" key="12">
    <source>
        <dbReference type="ARBA" id="ARBA00023069"/>
    </source>
</evidence>
<dbReference type="GO" id="GO:0008017">
    <property type="term" value="F:microtubule binding"/>
    <property type="evidence" value="ECO:0007669"/>
    <property type="project" value="UniProtKB-ARBA"/>
</dbReference>
<feature type="domain" description="Dynein heavy chain C-terminal" evidence="36">
    <location>
        <begin position="4194"/>
        <end position="4487"/>
    </location>
</feature>
<evidence type="ECO:0000256" key="22">
    <source>
        <dbReference type="ARBA" id="ARBA00078558"/>
    </source>
</evidence>
<dbReference type="FunFam" id="1.10.287.2620:FF:000002">
    <property type="entry name" value="Dynein heavy chain 2, axonemal"/>
    <property type="match status" value="1"/>
</dbReference>
<dbReference type="InterPro" id="IPR024743">
    <property type="entry name" value="Dynein_HC_stalk"/>
</dbReference>
<dbReference type="FunFam" id="3.40.50.300:FF:002141">
    <property type="entry name" value="Dynein heavy chain"/>
    <property type="match status" value="1"/>
</dbReference>
<dbReference type="FunFam" id="3.20.180.20:FF:000001">
    <property type="entry name" value="Dynein axonemal heavy chain 5"/>
    <property type="match status" value="1"/>
</dbReference>
<feature type="coiled-coil region" evidence="24">
    <location>
        <begin position="3291"/>
        <end position="3353"/>
    </location>
</feature>
<dbReference type="InterPro" id="IPR024317">
    <property type="entry name" value="Dynein_heavy_chain_D4_dom"/>
</dbReference>
<evidence type="ECO:0000259" key="28">
    <source>
        <dbReference type="Pfam" id="PF08393"/>
    </source>
</evidence>
<dbReference type="Pfam" id="PF12781">
    <property type="entry name" value="AAA_9"/>
    <property type="match status" value="1"/>
</dbReference>
<dbReference type="Gene3D" id="1.20.920.20">
    <property type="match status" value="1"/>
</dbReference>
<dbReference type="FunFam" id="1.20.1270.280:FF:000007">
    <property type="entry name" value="dynein heavy chain 2, axonemal"/>
    <property type="match status" value="1"/>
</dbReference>
<evidence type="ECO:0000313" key="38">
    <source>
        <dbReference type="EMBL" id="CAD7079416.1"/>
    </source>
</evidence>
<dbReference type="Gene3D" id="1.10.8.710">
    <property type="match status" value="1"/>
</dbReference>
<evidence type="ECO:0000256" key="4">
    <source>
        <dbReference type="ARBA" id="ARBA00022701"/>
    </source>
</evidence>
<dbReference type="Gene3D" id="3.40.50.300">
    <property type="entry name" value="P-loop containing nucleotide triphosphate hydrolases"/>
    <property type="match status" value="5"/>
</dbReference>
<evidence type="ECO:0000256" key="24">
    <source>
        <dbReference type="SAM" id="Coils"/>
    </source>
</evidence>
<comment type="subcellular location">
    <subcellularLocation>
        <location evidence="1">Cytoplasm</location>
        <location evidence="1">Cytoskeleton</location>
        <location evidence="1">Flagellum axoneme</location>
    </subcellularLocation>
</comment>
<evidence type="ECO:0000256" key="14">
    <source>
        <dbReference type="ARBA" id="ARBA00023212"/>
    </source>
</evidence>
<dbReference type="Pfam" id="PF17857">
    <property type="entry name" value="AAA_lid_1"/>
    <property type="match status" value="1"/>
</dbReference>
<feature type="domain" description="Dynein heavy chain AAA lid" evidence="35">
    <location>
        <begin position="4048"/>
        <end position="4187"/>
    </location>
</feature>
<dbReference type="FunFam" id="1.20.58.1120:FF:000001">
    <property type="entry name" value="dynein heavy chain 2, axonemal"/>
    <property type="match status" value="1"/>
</dbReference>
<evidence type="ECO:0000256" key="9">
    <source>
        <dbReference type="ARBA" id="ARBA00022846"/>
    </source>
</evidence>
<reference evidence="38 39" key="1">
    <citation type="submission" date="2020-11" db="EMBL/GenBank/DDBJ databases">
        <authorList>
            <person name="Wallbank WR R."/>
            <person name="Pardo Diaz C."/>
            <person name="Kozak K."/>
            <person name="Martin S."/>
            <person name="Jiggins C."/>
            <person name="Moest M."/>
            <person name="Warren A I."/>
            <person name="Generalovic N T."/>
            <person name="Byers J.R.P. K."/>
            <person name="Montejo-Kovacevich G."/>
            <person name="Yen C E."/>
        </authorList>
    </citation>
    <scope>NUCLEOTIDE SEQUENCE [LARGE SCALE GENOMIC DNA]</scope>
</reference>
<evidence type="ECO:0000256" key="17">
    <source>
        <dbReference type="ARBA" id="ARBA00054075"/>
    </source>
</evidence>
<evidence type="ECO:0000259" key="32">
    <source>
        <dbReference type="Pfam" id="PF12781"/>
    </source>
</evidence>
<feature type="domain" description="Dynein heavy chain region D6 P-loop" evidence="26">
    <location>
        <begin position="3903"/>
        <end position="4016"/>
    </location>
</feature>
<dbReference type="Gene3D" id="1.20.58.1120">
    <property type="match status" value="1"/>
</dbReference>
<dbReference type="InterPro" id="IPR042228">
    <property type="entry name" value="Dynein_linker_3"/>
</dbReference>
<dbReference type="Gene3D" id="3.10.490.20">
    <property type="match status" value="1"/>
</dbReference>
<dbReference type="Gene3D" id="1.10.8.1220">
    <property type="match status" value="1"/>
</dbReference>
<evidence type="ECO:0000256" key="8">
    <source>
        <dbReference type="ARBA" id="ARBA00022840"/>
    </source>
</evidence>
<feature type="domain" description="Dynein axonemal heavy chain 2/5/8 coiled-coil" evidence="37">
    <location>
        <begin position="1084"/>
        <end position="1201"/>
    </location>
</feature>
<evidence type="ECO:0000256" key="23">
    <source>
        <dbReference type="ARBA" id="ARBA00082099"/>
    </source>
</evidence>
<keyword evidence="11 24" id="KW-0175">Coiled coil</keyword>
<name>A0A7R8YN86_HERIL</name>
<protein>
    <recommendedName>
        <fullName evidence="20">Dynein axonemal heavy chain 2</fullName>
    </recommendedName>
    <alternativeName>
        <fullName evidence="23">Axonemal beta dynein heavy chain 2</fullName>
    </alternativeName>
    <alternativeName>
        <fullName evidence="22">Ciliary dynein heavy chain 2</fullName>
    </alternativeName>
    <alternativeName>
        <fullName evidence="21">Dynein-1, subspecies f</fullName>
    </alternativeName>
</protein>
<evidence type="ECO:0000256" key="21">
    <source>
        <dbReference type="ARBA" id="ARBA00077719"/>
    </source>
</evidence>
<evidence type="ECO:0000256" key="15">
    <source>
        <dbReference type="ARBA" id="ARBA00023273"/>
    </source>
</evidence>
<dbReference type="PANTHER" id="PTHR22878:SF68">
    <property type="entry name" value="DYNEIN HEAVY CHAIN 6, AXONEMAL-LIKE"/>
    <property type="match status" value="1"/>
</dbReference>
<dbReference type="GO" id="GO:0008569">
    <property type="term" value="F:minus-end-directed microtubule motor activity"/>
    <property type="evidence" value="ECO:0007669"/>
    <property type="project" value="InterPro"/>
</dbReference>
<comment type="similarity">
    <text evidence="2">Belongs to the dynein heavy chain family.</text>
</comment>
<evidence type="ECO:0000256" key="5">
    <source>
        <dbReference type="ARBA" id="ARBA00022737"/>
    </source>
</evidence>
<keyword evidence="12" id="KW-0969">Cilium</keyword>
<dbReference type="Gene3D" id="1.10.8.720">
    <property type="entry name" value="Region D6 of dynein motor"/>
    <property type="match status" value="1"/>
</dbReference>
<feature type="domain" description="Dynein heavy chain coiled coil stalk" evidence="30">
    <location>
        <begin position="3078"/>
        <end position="3408"/>
    </location>
</feature>
<dbReference type="InterPro" id="IPR041228">
    <property type="entry name" value="Dynein_C"/>
</dbReference>
<dbReference type="FunFam" id="1.20.140.100:FF:000001">
    <property type="entry name" value="dynein heavy chain 17, axonemal"/>
    <property type="match status" value="1"/>
</dbReference>
<dbReference type="InterPro" id="IPR013602">
    <property type="entry name" value="Dynein_heavy_linker"/>
</dbReference>
<evidence type="ECO:0000256" key="20">
    <source>
        <dbReference type="ARBA" id="ARBA00071813"/>
    </source>
</evidence>
<keyword evidence="8" id="KW-0067">ATP-binding</keyword>
<dbReference type="FunFam" id="3.40.50.300:FF:000153">
    <property type="entry name" value="Dynein axonemal heavy chain 1"/>
    <property type="match status" value="1"/>
</dbReference>
<evidence type="ECO:0000259" key="35">
    <source>
        <dbReference type="Pfam" id="PF18198"/>
    </source>
</evidence>
<dbReference type="InterPro" id="IPR042222">
    <property type="entry name" value="Dynein_2_N"/>
</dbReference>